<protein>
    <submittedName>
        <fullName evidence="3">Uncharacterized protein</fullName>
    </submittedName>
</protein>
<sequence length="190" mass="21429">MFDPSQWPDKSESHESSQGDAFFDEMKELYGDDSHGPHFADETIHNGVELEELIRGAGRYVRPGDQLRARILERVSHRRERRRIWQRVLGGFTLSCTIALALIIIGRSAMTFMPRGPSSSDLHSQATRRANADGVAWEWALTEVVYDWRRSAATNLSRATPAPQTSATNQPESDRPSVPTSRTHRDGSLR</sequence>
<keyword evidence="2" id="KW-1133">Transmembrane helix</keyword>
<organism evidence="3 4">
    <name type="scientific">Rhodopirellula sallentina SM41</name>
    <dbReference type="NCBI Taxonomy" id="1263870"/>
    <lineage>
        <taxon>Bacteria</taxon>
        <taxon>Pseudomonadati</taxon>
        <taxon>Planctomycetota</taxon>
        <taxon>Planctomycetia</taxon>
        <taxon>Pirellulales</taxon>
        <taxon>Pirellulaceae</taxon>
        <taxon>Rhodopirellula</taxon>
    </lineage>
</organism>
<comment type="caution">
    <text evidence="3">The sequence shown here is derived from an EMBL/GenBank/DDBJ whole genome shotgun (WGS) entry which is preliminary data.</text>
</comment>
<keyword evidence="2" id="KW-0812">Transmembrane</keyword>
<dbReference type="OrthoDB" id="289725at2"/>
<dbReference type="RefSeq" id="WP_008681604.1">
    <property type="nucleotide sequence ID" value="NZ_ANOH01000263.1"/>
</dbReference>
<keyword evidence="2" id="KW-0472">Membrane</keyword>
<accession>M5U0F5</accession>
<keyword evidence="4" id="KW-1185">Reference proteome</keyword>
<evidence type="ECO:0000256" key="2">
    <source>
        <dbReference type="SAM" id="Phobius"/>
    </source>
</evidence>
<feature type="compositionally biased region" description="Polar residues" evidence="1">
    <location>
        <begin position="155"/>
        <end position="171"/>
    </location>
</feature>
<dbReference type="Proteomes" id="UP000011885">
    <property type="component" value="Unassembled WGS sequence"/>
</dbReference>
<feature type="transmembrane region" description="Helical" evidence="2">
    <location>
        <begin position="88"/>
        <end position="110"/>
    </location>
</feature>
<evidence type="ECO:0000256" key="1">
    <source>
        <dbReference type="SAM" id="MobiDB-lite"/>
    </source>
</evidence>
<gene>
    <name evidence="3" type="ORF">RSSM_03840</name>
</gene>
<dbReference type="EMBL" id="ANOH01000263">
    <property type="protein sequence ID" value="EMI54724.1"/>
    <property type="molecule type" value="Genomic_DNA"/>
</dbReference>
<evidence type="ECO:0000313" key="4">
    <source>
        <dbReference type="Proteomes" id="UP000011885"/>
    </source>
</evidence>
<name>M5U0F5_9BACT</name>
<feature type="region of interest" description="Disordered" evidence="1">
    <location>
        <begin position="155"/>
        <end position="190"/>
    </location>
</feature>
<evidence type="ECO:0000313" key="3">
    <source>
        <dbReference type="EMBL" id="EMI54724.1"/>
    </source>
</evidence>
<dbReference type="AlphaFoldDB" id="M5U0F5"/>
<reference evidence="3 4" key="1">
    <citation type="journal article" date="2013" name="Mar. Genomics">
        <title>Expression of sulfatases in Rhodopirellula baltica and the diversity of sulfatases in the genus Rhodopirellula.</title>
        <authorList>
            <person name="Wegner C.E."/>
            <person name="Richter-Heitmann T."/>
            <person name="Klindworth A."/>
            <person name="Klockow C."/>
            <person name="Richter M."/>
            <person name="Achstetter T."/>
            <person name="Glockner F.O."/>
            <person name="Harder J."/>
        </authorList>
    </citation>
    <scope>NUCLEOTIDE SEQUENCE [LARGE SCALE GENOMIC DNA]</scope>
    <source>
        <strain evidence="3 4">SM41</strain>
    </source>
</reference>
<proteinExistence type="predicted"/>
<dbReference type="PATRIC" id="fig|1263870.3.peg.4072"/>